<evidence type="ECO:0000313" key="2">
    <source>
        <dbReference type="EMBL" id="KAK8005856.1"/>
    </source>
</evidence>
<dbReference type="SFLD" id="SFLDS00003">
    <property type="entry name" value="Haloacid_Dehalogenase"/>
    <property type="match status" value="1"/>
</dbReference>
<dbReference type="SUPFAM" id="SSF48239">
    <property type="entry name" value="Terpenoid cyclases/Protein prenyltransferases"/>
    <property type="match status" value="1"/>
</dbReference>
<dbReference type="InterPro" id="IPR008930">
    <property type="entry name" value="Terpenoid_cyclase/PrenylTrfase"/>
</dbReference>
<evidence type="ECO:0000256" key="1">
    <source>
        <dbReference type="SAM" id="MobiDB-lite"/>
    </source>
</evidence>
<dbReference type="SFLD" id="SFLDG01129">
    <property type="entry name" value="C1.5:_HAD__Beta-PGM__Phosphata"/>
    <property type="match status" value="1"/>
</dbReference>
<dbReference type="CDD" id="cd02603">
    <property type="entry name" value="HAD_sEH-N_like"/>
    <property type="match status" value="1"/>
</dbReference>
<feature type="compositionally biased region" description="Gly residues" evidence="1">
    <location>
        <begin position="267"/>
        <end position="283"/>
    </location>
</feature>
<keyword evidence="3" id="KW-1185">Reference proteome</keyword>
<dbReference type="NCBIfam" id="TIGR01509">
    <property type="entry name" value="HAD-SF-IA-v3"/>
    <property type="match status" value="1"/>
</dbReference>
<proteinExistence type="predicted"/>
<evidence type="ECO:0000313" key="3">
    <source>
        <dbReference type="Proteomes" id="UP001396898"/>
    </source>
</evidence>
<comment type="caution">
    <text evidence="2">The sequence shown here is derived from an EMBL/GenBank/DDBJ whole genome shotgun (WGS) entry which is preliminary data.</text>
</comment>
<organism evidence="2 3">
    <name type="scientific">Apiospora marii</name>
    <dbReference type="NCBI Taxonomy" id="335849"/>
    <lineage>
        <taxon>Eukaryota</taxon>
        <taxon>Fungi</taxon>
        <taxon>Dikarya</taxon>
        <taxon>Ascomycota</taxon>
        <taxon>Pezizomycotina</taxon>
        <taxon>Sordariomycetes</taxon>
        <taxon>Xylariomycetidae</taxon>
        <taxon>Amphisphaeriales</taxon>
        <taxon>Apiosporaceae</taxon>
        <taxon>Apiospora</taxon>
    </lineage>
</organism>
<dbReference type="InterPro" id="IPR006439">
    <property type="entry name" value="HAD-SF_hydro_IA"/>
</dbReference>
<accession>A0ABR1R915</accession>
<dbReference type="Gene3D" id="3.40.50.1000">
    <property type="entry name" value="HAD superfamily/HAD-like"/>
    <property type="match status" value="1"/>
</dbReference>
<reference evidence="2 3" key="1">
    <citation type="submission" date="2023-01" db="EMBL/GenBank/DDBJ databases">
        <title>Analysis of 21 Apiospora genomes using comparative genomics revels a genus with tremendous synthesis potential of carbohydrate active enzymes and secondary metabolites.</title>
        <authorList>
            <person name="Sorensen T."/>
        </authorList>
    </citation>
    <scope>NUCLEOTIDE SEQUENCE [LARGE SCALE GENOMIC DNA]</scope>
    <source>
        <strain evidence="2 3">CBS 20057</strain>
    </source>
</reference>
<dbReference type="EMBL" id="JAQQWI010000017">
    <property type="protein sequence ID" value="KAK8005856.1"/>
    <property type="molecule type" value="Genomic_DNA"/>
</dbReference>
<dbReference type="Pfam" id="PF00702">
    <property type="entry name" value="Hydrolase"/>
    <property type="match status" value="1"/>
</dbReference>
<feature type="region of interest" description="Disordered" evidence="1">
    <location>
        <begin position="266"/>
        <end position="291"/>
    </location>
</feature>
<dbReference type="SUPFAM" id="SSF56784">
    <property type="entry name" value="HAD-like"/>
    <property type="match status" value="1"/>
</dbReference>
<dbReference type="PANTHER" id="PTHR43611">
    <property type="entry name" value="ALPHA-D-GLUCOSE 1-PHOSPHATE PHOSPHATASE"/>
    <property type="match status" value="1"/>
</dbReference>
<dbReference type="PANTHER" id="PTHR43611:SF3">
    <property type="entry name" value="FLAVIN MONONUCLEOTIDE HYDROLASE 1, CHLOROPLATIC"/>
    <property type="match status" value="1"/>
</dbReference>
<name>A0ABR1R915_9PEZI</name>
<sequence>MPRKYTSIIFDLGGVLLQWDKSSVNDLSAAQFTVLLNSTAWHDLDRGELSVKEACVKFGQMLDFAPSLVENALVEAQLSLVANHRMLQLMHNLKAEDPNLNLYVMSNISKEHFEIAREKVDLSWHLFTKCFASGYEGMRKPDLAFFQHVVREIGDDPREMIFVDDSVENICAARSLGIQGVLMDDKEGIPDGELWGLVRPDSLERAEQFMKANAGHHDSVIEGQDLRLRDNFAQLMIWELTGDEDLVYLRYPSGVLQDPARKVHGTTGDGMNGNGINGAGSNGTGNSQDGHGHGLMSKGLWNYFCEAPSFTTKSFPPDADTTATAYLSLPAARLVQHQATAERVLDVMATNLDPDGIMQTYFAADRPRTVPDVCCNMLRLFHRLGRLESDPRVRKTEDYVVSCLENRACLYGSRHYTTPESFLYFVARLYDECGGPDGNVRLRDRLDVVKQELLARVGVSVNPLALALRIAACQFAGMEPSLYQKDLDEFKGLQQADGGWPAGHFCCYGRTRARIGNRGLATALAIRILRNLQDAS</sequence>
<protein>
    <submittedName>
        <fullName evidence="2">HAD-like protein</fullName>
    </submittedName>
</protein>
<gene>
    <name evidence="2" type="ORF">PG991_012153</name>
</gene>
<dbReference type="Proteomes" id="UP001396898">
    <property type="component" value="Unassembled WGS sequence"/>
</dbReference>
<dbReference type="InterPro" id="IPR023198">
    <property type="entry name" value="PGP-like_dom2"/>
</dbReference>
<dbReference type="Gene3D" id="1.10.150.240">
    <property type="entry name" value="Putative phosphatase, domain 2"/>
    <property type="match status" value="1"/>
</dbReference>
<dbReference type="InterPro" id="IPR023214">
    <property type="entry name" value="HAD_sf"/>
</dbReference>
<dbReference type="InterPro" id="IPR036412">
    <property type="entry name" value="HAD-like_sf"/>
</dbReference>
<dbReference type="Gene3D" id="1.50.10.20">
    <property type="match status" value="1"/>
</dbReference>